<dbReference type="EMBL" id="BMUU01000005">
    <property type="protein sequence ID" value="GGY38133.1"/>
    <property type="molecule type" value="Genomic_DNA"/>
</dbReference>
<reference evidence="3" key="1">
    <citation type="journal article" date="2019" name="Int. J. Syst. Evol. Microbiol.">
        <title>The Global Catalogue of Microorganisms (GCM) 10K type strain sequencing project: providing services to taxonomists for standard genome sequencing and annotation.</title>
        <authorList>
            <consortium name="The Broad Institute Genomics Platform"/>
            <consortium name="The Broad Institute Genome Sequencing Center for Infectious Disease"/>
            <person name="Wu L."/>
            <person name="Ma J."/>
        </authorList>
    </citation>
    <scope>NUCLEOTIDE SEQUENCE [LARGE SCALE GENOMIC DNA]</scope>
    <source>
        <strain evidence="3">JCM 4594</strain>
    </source>
</reference>
<dbReference type="GeneID" id="96291473"/>
<dbReference type="Proteomes" id="UP000600946">
    <property type="component" value="Unassembled WGS sequence"/>
</dbReference>
<comment type="caution">
    <text evidence="2">The sequence shown here is derived from an EMBL/GenBank/DDBJ whole genome shotgun (WGS) entry which is preliminary data.</text>
</comment>
<evidence type="ECO:0000256" key="1">
    <source>
        <dbReference type="SAM" id="MobiDB-lite"/>
    </source>
</evidence>
<evidence type="ECO:0008006" key="4">
    <source>
        <dbReference type="Google" id="ProtNLM"/>
    </source>
</evidence>
<keyword evidence="3" id="KW-1185">Reference proteome</keyword>
<dbReference type="InterPro" id="IPR011990">
    <property type="entry name" value="TPR-like_helical_dom_sf"/>
</dbReference>
<feature type="region of interest" description="Disordered" evidence="1">
    <location>
        <begin position="280"/>
        <end position="317"/>
    </location>
</feature>
<evidence type="ECO:0000313" key="2">
    <source>
        <dbReference type="EMBL" id="GGY38133.1"/>
    </source>
</evidence>
<organism evidence="2 3">
    <name type="scientific">Streptomyces xanthochromogenes</name>
    <dbReference type="NCBI Taxonomy" id="67384"/>
    <lineage>
        <taxon>Bacteria</taxon>
        <taxon>Bacillati</taxon>
        <taxon>Actinomycetota</taxon>
        <taxon>Actinomycetes</taxon>
        <taxon>Kitasatosporales</taxon>
        <taxon>Streptomycetaceae</taxon>
        <taxon>Streptomyces</taxon>
    </lineage>
</organism>
<sequence>MEPNGVPARDERPARPWLPGRRAERDPAPATCPDESCTAGPADATAEVLDLCAAAERAVLGGDPSLAPDLLLAAALRGWRARTGAAARGRVAALAASPAGQEPGIRRIATLALAQPVRQAAWVMGELGRFRTEQMSDAEDLRLLGTAAHAVGEPVLAADFLDRAESLLRAQDRLGPLPCVLATQARALLDLGDRHRAARAAEEIRRLAAAPGHEACTLEAVTTGAQAAALRGDTEAALLLVDRAAGHSAEAGARVRLVRGIAACADGRYEAAYDLLRGLFPEEDGPDPGAPGPYGAGLDPPEGDGRGSDSPAPDGGSPCRDSFGAIGFLAEAALHLRRRGDAAAVAGSLARRTAGSPASLLRVQLRYAAAVLADDVEAETLFRRALADNLARWPWPRARAECAYGRWLRLQRRTAEARPLLRSARLAFERIGARPWAERAAEELRAAGEPPRPSG</sequence>
<accession>A0ABQ3A7Q6</accession>
<dbReference type="RefSeq" id="WP_190027525.1">
    <property type="nucleotide sequence ID" value="NZ_BMUU01000005.1"/>
</dbReference>
<feature type="region of interest" description="Disordered" evidence="1">
    <location>
        <begin position="1"/>
        <end position="38"/>
    </location>
</feature>
<name>A0ABQ3A7Q6_9ACTN</name>
<dbReference type="SUPFAM" id="SSF48452">
    <property type="entry name" value="TPR-like"/>
    <property type="match status" value="1"/>
</dbReference>
<evidence type="ECO:0000313" key="3">
    <source>
        <dbReference type="Proteomes" id="UP000600946"/>
    </source>
</evidence>
<protein>
    <recommendedName>
        <fullName evidence="4">LuxR family transcriptional regulator</fullName>
    </recommendedName>
</protein>
<proteinExistence type="predicted"/>
<gene>
    <name evidence="2" type="ORF">GCM10010326_35200</name>
</gene>